<evidence type="ECO:0000256" key="2">
    <source>
        <dbReference type="ARBA" id="ARBA00022884"/>
    </source>
</evidence>
<sequence length="195" mass="20809">MSQNWTAEIRSEEGKGASRRLRHAGRVPAIIYGGDKDAVSVSFDGNFVAHVFDNTAMFNSVVTVDVNGGDAEQVVVKDIQRHPATNEVAHMDLQRASGDMVVTKKVPLNFSGKAAAPGVKMGGLMSFLQPTVEVRCAAKDLPSSVEVDVSKMEAGSSLRLSELTMPEGVILTALTHGNTDYDQAVVNIGKPKRKG</sequence>
<evidence type="ECO:0000313" key="10">
    <source>
        <dbReference type="Proteomes" id="UP000664835"/>
    </source>
</evidence>
<evidence type="ECO:0000256" key="6">
    <source>
        <dbReference type="SAM" id="MobiDB-lite"/>
    </source>
</evidence>
<evidence type="ECO:0000256" key="5">
    <source>
        <dbReference type="HAMAP-Rule" id="MF_01334"/>
    </source>
</evidence>
<comment type="caution">
    <text evidence="9">The sequence shown here is derived from an EMBL/GenBank/DDBJ whole genome shotgun (WGS) entry which is preliminary data.</text>
</comment>
<dbReference type="RefSeq" id="WP_208148554.1">
    <property type="nucleotide sequence ID" value="NZ_JAGETV010000007.1"/>
</dbReference>
<feature type="domain" description="Large ribosomal subunit protein bL25 L25" evidence="7">
    <location>
        <begin position="7"/>
        <end position="93"/>
    </location>
</feature>
<dbReference type="InterPro" id="IPR011035">
    <property type="entry name" value="Ribosomal_bL25/Gln-tRNA_synth"/>
</dbReference>
<dbReference type="Proteomes" id="UP000664835">
    <property type="component" value="Unassembled WGS sequence"/>
</dbReference>
<dbReference type="InterPro" id="IPR037121">
    <property type="entry name" value="Ribosomal_bL25_C"/>
</dbReference>
<keyword evidence="3 5" id="KW-0689">Ribosomal protein</keyword>
<keyword evidence="1 5" id="KW-0699">rRNA-binding</keyword>
<evidence type="ECO:0000313" key="9">
    <source>
        <dbReference type="EMBL" id="MBO1927108.1"/>
    </source>
</evidence>
<reference evidence="9 10" key="1">
    <citation type="submission" date="2021-03" db="EMBL/GenBank/DDBJ databases">
        <title>Thiomicrorhabdus sp.nov.,novel sulfur-oxidizing bacteria isolated from coastal sediment.</title>
        <authorList>
            <person name="Liu X."/>
        </authorList>
    </citation>
    <scope>NUCLEOTIDE SEQUENCE [LARGE SCALE GENOMIC DNA]</scope>
    <source>
        <strain evidence="9 10">6S2-11</strain>
    </source>
</reference>
<dbReference type="NCBIfam" id="NF004130">
    <property type="entry name" value="PRK05618.1-5"/>
    <property type="match status" value="1"/>
</dbReference>
<dbReference type="PANTHER" id="PTHR33284:SF1">
    <property type="entry name" value="RIBOSOMAL PROTEIN L25_GLN-TRNA SYNTHETASE, ANTI-CODON-BINDING DOMAIN-CONTAINING PROTEIN"/>
    <property type="match status" value="1"/>
</dbReference>
<dbReference type="InterPro" id="IPR001021">
    <property type="entry name" value="Ribosomal_bL25_long"/>
</dbReference>
<dbReference type="InterPro" id="IPR020056">
    <property type="entry name" value="Rbsml_bL25/Gln-tRNA_synth_N"/>
</dbReference>
<evidence type="ECO:0000256" key="3">
    <source>
        <dbReference type="ARBA" id="ARBA00022980"/>
    </source>
</evidence>
<dbReference type="EMBL" id="JAGETV010000007">
    <property type="protein sequence ID" value="MBO1927108.1"/>
    <property type="molecule type" value="Genomic_DNA"/>
</dbReference>
<feature type="domain" description="Large ribosomal subunit protein bL25 beta" evidence="8">
    <location>
        <begin position="102"/>
        <end position="191"/>
    </location>
</feature>
<dbReference type="Pfam" id="PF14693">
    <property type="entry name" value="Ribosomal_TL5_C"/>
    <property type="match status" value="1"/>
</dbReference>
<accession>A0ABS3Q4L5</accession>
<dbReference type="InterPro" id="IPR029751">
    <property type="entry name" value="Ribosomal_L25_dom"/>
</dbReference>
<keyword evidence="4 5" id="KW-0687">Ribonucleoprotein</keyword>
<dbReference type="CDD" id="cd00495">
    <property type="entry name" value="Ribosomal_L25_TL5_CTC"/>
    <property type="match status" value="1"/>
</dbReference>
<evidence type="ECO:0000256" key="4">
    <source>
        <dbReference type="ARBA" id="ARBA00023274"/>
    </source>
</evidence>
<protein>
    <recommendedName>
        <fullName evidence="5">Large ribosomal subunit protein bL25</fullName>
    </recommendedName>
    <alternativeName>
        <fullName evidence="5">General stress protein CTC</fullName>
    </alternativeName>
</protein>
<organism evidence="9 10">
    <name type="scientific">Thiomicrorhabdus marina</name>
    <dbReference type="NCBI Taxonomy" id="2818442"/>
    <lineage>
        <taxon>Bacteria</taxon>
        <taxon>Pseudomonadati</taxon>
        <taxon>Pseudomonadota</taxon>
        <taxon>Gammaproteobacteria</taxon>
        <taxon>Thiotrichales</taxon>
        <taxon>Piscirickettsiaceae</taxon>
        <taxon>Thiomicrorhabdus</taxon>
    </lineage>
</organism>
<dbReference type="HAMAP" id="MF_01334">
    <property type="entry name" value="Ribosomal_bL25_CTC"/>
    <property type="match status" value="1"/>
</dbReference>
<dbReference type="Gene3D" id="2.40.240.10">
    <property type="entry name" value="Ribosomal Protein L25, Chain P"/>
    <property type="match status" value="1"/>
</dbReference>
<dbReference type="InterPro" id="IPR020930">
    <property type="entry name" value="Ribosomal_uL5_bac-type"/>
</dbReference>
<dbReference type="NCBIfam" id="NF004612">
    <property type="entry name" value="PRK05943.1"/>
    <property type="match status" value="1"/>
</dbReference>
<evidence type="ECO:0000259" key="7">
    <source>
        <dbReference type="Pfam" id="PF01386"/>
    </source>
</evidence>
<keyword evidence="2 5" id="KW-0694">RNA-binding</keyword>
<feature type="region of interest" description="Disordered" evidence="6">
    <location>
        <begin position="1"/>
        <end position="20"/>
    </location>
</feature>
<dbReference type="PANTHER" id="PTHR33284">
    <property type="entry name" value="RIBOSOMAL PROTEIN L25/GLN-TRNA SYNTHETASE, ANTI-CODON-BINDING DOMAIN-CONTAINING PROTEIN"/>
    <property type="match status" value="1"/>
</dbReference>
<keyword evidence="10" id="KW-1185">Reference proteome</keyword>
<comment type="function">
    <text evidence="5">This is one of the proteins that binds to the 5S RNA in the ribosome where it forms part of the central protuberance.</text>
</comment>
<gene>
    <name evidence="5" type="primary">rplY</name>
    <name evidence="5" type="synonym">ctc</name>
    <name evidence="9" type="ORF">J3998_05915</name>
</gene>
<name>A0ABS3Q4L5_9GAMM</name>
<evidence type="ECO:0000259" key="8">
    <source>
        <dbReference type="Pfam" id="PF14693"/>
    </source>
</evidence>
<dbReference type="Pfam" id="PF01386">
    <property type="entry name" value="Ribosomal_L25p"/>
    <property type="match status" value="1"/>
</dbReference>
<comment type="similarity">
    <text evidence="5">Belongs to the bacterial ribosomal protein bL25 family. CTC subfamily.</text>
</comment>
<evidence type="ECO:0000256" key="1">
    <source>
        <dbReference type="ARBA" id="ARBA00022730"/>
    </source>
</evidence>
<dbReference type="NCBIfam" id="TIGR00731">
    <property type="entry name" value="bL25_bact_ctc"/>
    <property type="match status" value="1"/>
</dbReference>
<dbReference type="GO" id="GO:0005840">
    <property type="term" value="C:ribosome"/>
    <property type="evidence" value="ECO:0007669"/>
    <property type="project" value="UniProtKB-KW"/>
</dbReference>
<dbReference type="SUPFAM" id="SSF50715">
    <property type="entry name" value="Ribosomal protein L25-like"/>
    <property type="match status" value="1"/>
</dbReference>
<comment type="subunit">
    <text evidence="5">Part of the 50S ribosomal subunit; part of the 5S rRNA/L5/L18/L25 subcomplex. Contacts the 5S rRNA. Binds to the 5S rRNA independently of L5 and L18.</text>
</comment>
<dbReference type="InterPro" id="IPR020057">
    <property type="entry name" value="Ribosomal_bL25_b-dom"/>
</dbReference>
<proteinExistence type="inferred from homology"/>
<dbReference type="Gene3D" id="2.170.120.20">
    <property type="entry name" value="Ribosomal protein L25, beta domain"/>
    <property type="match status" value="1"/>
</dbReference>